<feature type="transmembrane region" description="Helical" evidence="12">
    <location>
        <begin position="109"/>
        <end position="133"/>
    </location>
</feature>
<dbReference type="RefSeq" id="WP_019420335.1">
    <property type="nucleotide sequence ID" value="NZ_JAJNBZ010000002.1"/>
</dbReference>
<dbReference type="PANTHER" id="PTHR43469:SF1">
    <property type="entry name" value="SPBETA PROPHAGE-DERIVED DISULFIDE BOND FORMATION PROTEIN B"/>
    <property type="match status" value="1"/>
</dbReference>
<proteinExistence type="inferred from homology"/>
<evidence type="ECO:0000256" key="8">
    <source>
        <dbReference type="ARBA" id="ARBA00023136"/>
    </source>
</evidence>
<evidence type="ECO:0000256" key="5">
    <source>
        <dbReference type="ARBA" id="ARBA00022982"/>
    </source>
</evidence>
<evidence type="ECO:0000313" key="13">
    <source>
        <dbReference type="EMBL" id="MCE5168622.1"/>
    </source>
</evidence>
<dbReference type="InterPro" id="IPR023380">
    <property type="entry name" value="DsbB-like_sf"/>
</dbReference>
<evidence type="ECO:0000256" key="6">
    <source>
        <dbReference type="ARBA" id="ARBA00022989"/>
    </source>
</evidence>
<keyword evidence="6 12" id="KW-1133">Transmembrane helix</keyword>
<evidence type="ECO:0000256" key="9">
    <source>
        <dbReference type="ARBA" id="ARBA00023157"/>
    </source>
</evidence>
<dbReference type="EMBL" id="JAJNBZ010000002">
    <property type="protein sequence ID" value="MCE5168622.1"/>
    <property type="molecule type" value="Genomic_DNA"/>
</dbReference>
<dbReference type="Gene3D" id="1.20.1550.10">
    <property type="entry name" value="DsbB-like"/>
    <property type="match status" value="1"/>
</dbReference>
<keyword evidence="3" id="KW-0813">Transport</keyword>
<dbReference type="Proteomes" id="UP001199916">
    <property type="component" value="Unassembled WGS sequence"/>
</dbReference>
<name>A0ABS8YF06_9BACL</name>
<comment type="subcellular location">
    <subcellularLocation>
        <location evidence="1">Membrane</location>
        <topology evidence="1">Multi-pass membrane protein</topology>
    </subcellularLocation>
</comment>
<dbReference type="InterPro" id="IPR003752">
    <property type="entry name" value="DiS_bond_form_DsbB/BdbC"/>
</dbReference>
<gene>
    <name evidence="13" type="ORF">LQV63_04755</name>
</gene>
<keyword evidence="11" id="KW-0676">Redox-active center</keyword>
<keyword evidence="5" id="KW-0249">Electron transport</keyword>
<feature type="transmembrane region" description="Helical" evidence="12">
    <location>
        <begin position="7"/>
        <end position="27"/>
    </location>
</feature>
<organism evidence="13 14">
    <name type="scientific">Paenibacillus profundus</name>
    <dbReference type="NCBI Taxonomy" id="1173085"/>
    <lineage>
        <taxon>Bacteria</taxon>
        <taxon>Bacillati</taxon>
        <taxon>Bacillota</taxon>
        <taxon>Bacilli</taxon>
        <taxon>Bacillales</taxon>
        <taxon>Paenibacillaceae</taxon>
        <taxon>Paenibacillus</taxon>
    </lineage>
</organism>
<evidence type="ECO:0000256" key="10">
    <source>
        <dbReference type="ARBA" id="ARBA00023186"/>
    </source>
</evidence>
<dbReference type="SUPFAM" id="SSF158442">
    <property type="entry name" value="DsbB-like"/>
    <property type="match status" value="1"/>
</dbReference>
<dbReference type="PIRSF" id="PIRSF036659">
    <property type="entry name" value="BdbC"/>
    <property type="match status" value="1"/>
</dbReference>
<evidence type="ECO:0000256" key="12">
    <source>
        <dbReference type="SAM" id="Phobius"/>
    </source>
</evidence>
<dbReference type="NCBIfam" id="NF002849">
    <property type="entry name" value="PRK03113.1"/>
    <property type="match status" value="1"/>
</dbReference>
<comment type="caution">
    <text evidence="13">The sequence shown here is derived from an EMBL/GenBank/DDBJ whole genome shotgun (WGS) entry which is preliminary data.</text>
</comment>
<evidence type="ECO:0000256" key="11">
    <source>
        <dbReference type="ARBA" id="ARBA00023284"/>
    </source>
</evidence>
<dbReference type="InterPro" id="IPR012187">
    <property type="entry name" value="Disulphide_bond_form_BdbC"/>
</dbReference>
<accession>A0ABS8YF06</accession>
<reference evidence="13 14" key="1">
    <citation type="submission" date="2021-11" db="EMBL/GenBank/DDBJ databases">
        <title>Draft genome sequence of Paenibacillus profundus YoMME, a new Gram-positive bacteria with exoelectrogenic properties.</title>
        <authorList>
            <person name="Hubenova Y."/>
            <person name="Hubenova E."/>
            <person name="Manasiev Y."/>
            <person name="Peykov S."/>
            <person name="Mitov M."/>
        </authorList>
    </citation>
    <scope>NUCLEOTIDE SEQUENCE [LARGE SCALE GENOMIC DNA]</scope>
    <source>
        <strain evidence="13 14">YoMME</strain>
    </source>
</reference>
<feature type="transmembrane region" description="Helical" evidence="12">
    <location>
        <begin position="39"/>
        <end position="57"/>
    </location>
</feature>
<keyword evidence="10" id="KW-0143">Chaperone</keyword>
<evidence type="ECO:0000313" key="14">
    <source>
        <dbReference type="Proteomes" id="UP001199916"/>
    </source>
</evidence>
<dbReference type="Pfam" id="PF02600">
    <property type="entry name" value="DsbB"/>
    <property type="match status" value="1"/>
</dbReference>
<keyword evidence="4 12" id="KW-0812">Transmembrane</keyword>
<comment type="similarity">
    <text evidence="2">Belongs to the DsbB family. BdbC subfamily.</text>
</comment>
<protein>
    <submittedName>
        <fullName evidence="13">Disulfide oxidoreductase</fullName>
    </submittedName>
</protein>
<evidence type="ECO:0000256" key="1">
    <source>
        <dbReference type="ARBA" id="ARBA00004141"/>
    </source>
</evidence>
<evidence type="ECO:0000256" key="7">
    <source>
        <dbReference type="ARBA" id="ARBA00023002"/>
    </source>
</evidence>
<keyword evidence="7" id="KW-0560">Oxidoreductase</keyword>
<dbReference type="PANTHER" id="PTHR43469">
    <property type="entry name" value="DISULFIDE FORMATION PROTEIN-RELATED"/>
    <property type="match status" value="1"/>
</dbReference>
<feature type="transmembrane region" description="Helical" evidence="12">
    <location>
        <begin position="64"/>
        <end position="83"/>
    </location>
</feature>
<keyword evidence="9" id="KW-1015">Disulfide bond</keyword>
<evidence type="ECO:0000256" key="3">
    <source>
        <dbReference type="ARBA" id="ARBA00022448"/>
    </source>
</evidence>
<keyword evidence="14" id="KW-1185">Reference proteome</keyword>
<sequence length="140" mass="16014">MMVIRRYALHFAWLVSFVAAGGSLYMSDILLWEPCKLCWFQRIFMYPMVILLGIAAYRNDRSVVRYALPLSIVGGLISTYHYMVQKIPAMANTSPCRSGIPCNTDYVDAYGWITIPLLAFVAFLFITILLLLARKHEPQE</sequence>
<evidence type="ECO:0000256" key="2">
    <source>
        <dbReference type="ARBA" id="ARBA00007602"/>
    </source>
</evidence>
<keyword evidence="8 12" id="KW-0472">Membrane</keyword>
<evidence type="ECO:0000256" key="4">
    <source>
        <dbReference type="ARBA" id="ARBA00022692"/>
    </source>
</evidence>
<dbReference type="HAMAP" id="MF_00287">
    <property type="entry name" value="BdbC"/>
    <property type="match status" value="1"/>
</dbReference>